<dbReference type="Proteomes" id="UP000466730">
    <property type="component" value="Unassembled WGS sequence"/>
</dbReference>
<dbReference type="PANTHER" id="PTHR43611:SF3">
    <property type="entry name" value="FLAVIN MONONUCLEOTIDE HYDROLASE 1, CHLOROPLATIC"/>
    <property type="match status" value="1"/>
</dbReference>
<dbReference type="Gene3D" id="3.40.50.1000">
    <property type="entry name" value="HAD superfamily/HAD-like"/>
    <property type="match status" value="1"/>
</dbReference>
<protein>
    <submittedName>
        <fullName evidence="1">HAD-IA family hydrolase</fullName>
    </submittedName>
</protein>
<dbReference type="SFLD" id="SFLDG01129">
    <property type="entry name" value="C1.5:_HAD__Beta-PGM__Phosphata"/>
    <property type="match status" value="1"/>
</dbReference>
<name>A0A844B7W7_9RHOB</name>
<dbReference type="InterPro" id="IPR023214">
    <property type="entry name" value="HAD_sf"/>
</dbReference>
<evidence type="ECO:0000313" key="1">
    <source>
        <dbReference type="EMBL" id="MRH22361.1"/>
    </source>
</evidence>
<reference evidence="1 2" key="1">
    <citation type="submission" date="2019-11" db="EMBL/GenBank/DDBJ databases">
        <title>Draft Whole-Genome sequence of the marine photosynthetic bacterium Rhodovulum strictum DSM 11289.</title>
        <authorList>
            <person name="Kyndt J.A."/>
            <person name="Meyer T.E."/>
        </authorList>
    </citation>
    <scope>NUCLEOTIDE SEQUENCE [LARGE SCALE GENOMIC DNA]</scope>
    <source>
        <strain evidence="1 2">DSM 11289</strain>
    </source>
</reference>
<dbReference type="RefSeq" id="WP_153749644.1">
    <property type="nucleotide sequence ID" value="NZ_BAAADI010000021.1"/>
</dbReference>
<dbReference type="InterPro" id="IPR036412">
    <property type="entry name" value="HAD-like_sf"/>
</dbReference>
<dbReference type="GO" id="GO:0016787">
    <property type="term" value="F:hydrolase activity"/>
    <property type="evidence" value="ECO:0007669"/>
    <property type="project" value="UniProtKB-KW"/>
</dbReference>
<dbReference type="OrthoDB" id="9807742at2"/>
<dbReference type="EMBL" id="WJPO01000029">
    <property type="protein sequence ID" value="MRH22361.1"/>
    <property type="molecule type" value="Genomic_DNA"/>
</dbReference>
<dbReference type="InterPro" id="IPR006439">
    <property type="entry name" value="HAD-SF_hydro_IA"/>
</dbReference>
<gene>
    <name evidence="1" type="ORF">GH815_15365</name>
</gene>
<accession>A0A844B7W7</accession>
<dbReference type="PANTHER" id="PTHR43611">
    <property type="entry name" value="ALPHA-D-GLUCOSE 1-PHOSPHATE PHOSPHATASE"/>
    <property type="match status" value="1"/>
</dbReference>
<dbReference type="CDD" id="cd02603">
    <property type="entry name" value="HAD_sEH-N_like"/>
    <property type="match status" value="1"/>
</dbReference>
<dbReference type="SFLD" id="SFLDS00003">
    <property type="entry name" value="Haloacid_Dehalogenase"/>
    <property type="match status" value="1"/>
</dbReference>
<proteinExistence type="predicted"/>
<sequence length="201" mass="21430">MSAGVKAIVFDIGNVLVRWDPRLAFCPPLTPDAAEAFLSRTDFMARNLRADAGARFADLAAEIADPQDRDLFTGYVARYALTVPAAIEGTWQVLDRLRARGLEIHAITNWSAETWPTGVAAHPRLGAAFGVTVVSGQEGVVKPDPRIFALLCDRAGLTPGECLFIDDSPANVAGARAFGLAAEHFTTPEALETALSARGLL</sequence>
<dbReference type="NCBIfam" id="TIGR01509">
    <property type="entry name" value="HAD-SF-IA-v3"/>
    <property type="match status" value="1"/>
</dbReference>
<dbReference type="Pfam" id="PF00702">
    <property type="entry name" value="Hydrolase"/>
    <property type="match status" value="1"/>
</dbReference>
<evidence type="ECO:0000313" key="2">
    <source>
        <dbReference type="Proteomes" id="UP000466730"/>
    </source>
</evidence>
<dbReference type="AlphaFoldDB" id="A0A844B7W7"/>
<comment type="caution">
    <text evidence="1">The sequence shown here is derived from an EMBL/GenBank/DDBJ whole genome shotgun (WGS) entry which is preliminary data.</text>
</comment>
<dbReference type="SUPFAM" id="SSF56784">
    <property type="entry name" value="HAD-like"/>
    <property type="match status" value="1"/>
</dbReference>
<keyword evidence="1" id="KW-0378">Hydrolase</keyword>
<organism evidence="1 2">
    <name type="scientific">Rhodovulum strictum</name>
    <dbReference type="NCBI Taxonomy" id="58314"/>
    <lineage>
        <taxon>Bacteria</taxon>
        <taxon>Pseudomonadati</taxon>
        <taxon>Pseudomonadota</taxon>
        <taxon>Alphaproteobacteria</taxon>
        <taxon>Rhodobacterales</taxon>
        <taxon>Paracoccaceae</taxon>
        <taxon>Rhodovulum</taxon>
    </lineage>
</organism>
<keyword evidence="2" id="KW-1185">Reference proteome</keyword>